<dbReference type="GO" id="GO:0005524">
    <property type="term" value="F:ATP binding"/>
    <property type="evidence" value="ECO:0007669"/>
    <property type="project" value="UniProtKB-KW"/>
</dbReference>
<dbReference type="GO" id="GO:0005930">
    <property type="term" value="C:axoneme"/>
    <property type="evidence" value="ECO:0007669"/>
    <property type="project" value="TreeGrafter"/>
</dbReference>
<evidence type="ECO:0000256" key="6">
    <source>
        <dbReference type="ARBA" id="ARBA00022846"/>
    </source>
</evidence>
<keyword evidence="2" id="KW-0963">Cytoplasm</keyword>
<dbReference type="GO" id="GO:0060271">
    <property type="term" value="P:cilium assembly"/>
    <property type="evidence" value="ECO:0007669"/>
    <property type="project" value="TreeGrafter"/>
</dbReference>
<keyword evidence="3" id="KW-0436">Ligase</keyword>
<feature type="region of interest" description="Disordered" evidence="9">
    <location>
        <begin position="1"/>
        <end position="25"/>
    </location>
</feature>
<protein>
    <submittedName>
        <fullName evidence="10">Tubulin tyrosine ligase like 3</fullName>
    </submittedName>
</protein>
<dbReference type="PANTHER" id="PTHR45870">
    <property type="entry name" value="TUBULIN MONOGLYCYLASE TTLL3"/>
    <property type="match status" value="1"/>
</dbReference>
<evidence type="ECO:0000256" key="8">
    <source>
        <dbReference type="ARBA" id="ARBA00048944"/>
    </source>
</evidence>
<dbReference type="Gene3D" id="3.30.470.20">
    <property type="entry name" value="ATP-grasp fold, B domain"/>
    <property type="match status" value="1"/>
</dbReference>
<dbReference type="OrthoDB" id="202825at2759"/>
<keyword evidence="6" id="KW-0966">Cell projection</keyword>
<dbReference type="FunFam" id="3.30.470.20:FF:000032">
    <property type="entry name" value="tubulin monoglycylase TTLL3 isoform X2"/>
    <property type="match status" value="1"/>
</dbReference>
<keyword evidence="11" id="KW-1185">Reference proteome</keyword>
<keyword evidence="6" id="KW-0969">Cilium</keyword>
<evidence type="ECO:0000256" key="4">
    <source>
        <dbReference type="ARBA" id="ARBA00022741"/>
    </source>
</evidence>
<dbReference type="GO" id="GO:0015630">
    <property type="term" value="C:microtubule cytoskeleton"/>
    <property type="evidence" value="ECO:0007669"/>
    <property type="project" value="TreeGrafter"/>
</dbReference>
<feature type="compositionally biased region" description="Acidic residues" evidence="9">
    <location>
        <begin position="112"/>
        <end position="125"/>
    </location>
</feature>
<dbReference type="AlphaFoldDB" id="A0A8C5Q9N4"/>
<dbReference type="GO" id="GO:0070736">
    <property type="term" value="F:protein-glycine ligase activity, initiating"/>
    <property type="evidence" value="ECO:0007669"/>
    <property type="project" value="TreeGrafter"/>
</dbReference>
<dbReference type="PROSITE" id="PS51221">
    <property type="entry name" value="TTL"/>
    <property type="match status" value="1"/>
</dbReference>
<evidence type="ECO:0000256" key="1">
    <source>
        <dbReference type="ARBA" id="ARBA00004611"/>
    </source>
</evidence>
<dbReference type="PANTHER" id="PTHR45870:SF8">
    <property type="entry name" value="TUBULIN MONOGLYCYLASE TTLL3 ISOFORM X1"/>
    <property type="match status" value="1"/>
</dbReference>
<dbReference type="GO" id="GO:0003341">
    <property type="term" value="P:cilium movement"/>
    <property type="evidence" value="ECO:0007669"/>
    <property type="project" value="TreeGrafter"/>
</dbReference>
<dbReference type="Proteomes" id="UP000694569">
    <property type="component" value="Unplaced"/>
</dbReference>
<evidence type="ECO:0000256" key="9">
    <source>
        <dbReference type="SAM" id="MobiDB-lite"/>
    </source>
</evidence>
<dbReference type="Ensembl" id="ENSLLET00000036436.1">
    <property type="protein sequence ID" value="ENSLLEP00000035103.1"/>
    <property type="gene ID" value="ENSLLEG00000022199.1"/>
</dbReference>
<proteinExistence type="predicted"/>
<evidence type="ECO:0000256" key="2">
    <source>
        <dbReference type="ARBA" id="ARBA00022490"/>
    </source>
</evidence>
<comment type="catalytic activity">
    <reaction evidence="8">
        <text>L-glutamyl-[protein] + glycine + ATP = glycyl-L-glutamyl-[protein] + ADP + phosphate + H(+)</text>
        <dbReference type="Rhea" id="RHEA:67180"/>
        <dbReference type="Rhea" id="RHEA-COMP:10208"/>
        <dbReference type="Rhea" id="RHEA-COMP:17207"/>
        <dbReference type="ChEBI" id="CHEBI:15378"/>
        <dbReference type="ChEBI" id="CHEBI:29973"/>
        <dbReference type="ChEBI" id="CHEBI:30616"/>
        <dbReference type="ChEBI" id="CHEBI:43474"/>
        <dbReference type="ChEBI" id="CHEBI:57305"/>
        <dbReference type="ChEBI" id="CHEBI:167890"/>
        <dbReference type="ChEBI" id="CHEBI:456216"/>
    </reaction>
    <physiologicalReaction direction="left-to-right" evidence="8">
        <dbReference type="Rhea" id="RHEA:67181"/>
    </physiologicalReaction>
</comment>
<dbReference type="InterPro" id="IPR051437">
    <property type="entry name" value="TTLL_monoglycylase"/>
</dbReference>
<name>A0A8C5Q9N4_9ANUR</name>
<reference evidence="10" key="1">
    <citation type="submission" date="2025-08" db="UniProtKB">
        <authorList>
            <consortium name="Ensembl"/>
        </authorList>
    </citation>
    <scope>IDENTIFICATION</scope>
</reference>
<comment type="subcellular location">
    <subcellularLocation>
        <location evidence="1">Cytoplasm</location>
        <location evidence="1">Cytoskeleton</location>
        <location evidence="1">Flagellum axoneme</location>
    </subcellularLocation>
</comment>
<evidence type="ECO:0000256" key="5">
    <source>
        <dbReference type="ARBA" id="ARBA00022840"/>
    </source>
</evidence>
<accession>A0A8C5Q9N4</accession>
<keyword evidence="4" id="KW-0547">Nucleotide-binding</keyword>
<organism evidence="10 11">
    <name type="scientific">Leptobrachium leishanense</name>
    <name type="common">Leishan spiny toad</name>
    <dbReference type="NCBI Taxonomy" id="445787"/>
    <lineage>
        <taxon>Eukaryota</taxon>
        <taxon>Metazoa</taxon>
        <taxon>Chordata</taxon>
        <taxon>Craniata</taxon>
        <taxon>Vertebrata</taxon>
        <taxon>Euteleostomi</taxon>
        <taxon>Amphibia</taxon>
        <taxon>Batrachia</taxon>
        <taxon>Anura</taxon>
        <taxon>Pelobatoidea</taxon>
        <taxon>Megophryidae</taxon>
        <taxon>Leptobrachium</taxon>
    </lineage>
</organism>
<evidence type="ECO:0000256" key="7">
    <source>
        <dbReference type="ARBA" id="ARBA00023212"/>
    </source>
</evidence>
<dbReference type="InterPro" id="IPR004344">
    <property type="entry name" value="TTL/TTLL_fam"/>
</dbReference>
<keyword evidence="6" id="KW-0282">Flagellum</keyword>
<evidence type="ECO:0000256" key="3">
    <source>
        <dbReference type="ARBA" id="ARBA00022598"/>
    </source>
</evidence>
<reference evidence="10" key="2">
    <citation type="submission" date="2025-09" db="UniProtKB">
        <authorList>
            <consortium name="Ensembl"/>
        </authorList>
    </citation>
    <scope>IDENTIFICATION</scope>
</reference>
<feature type="region of interest" description="Disordered" evidence="9">
    <location>
        <begin position="84"/>
        <end position="129"/>
    </location>
</feature>
<keyword evidence="7" id="KW-0206">Cytoskeleton</keyword>
<dbReference type="Pfam" id="PF03133">
    <property type="entry name" value="TTL"/>
    <property type="match status" value="1"/>
</dbReference>
<sequence length="854" mass="96852">MIESKCAASTQEQDGVKASHVSAAEGRVRKTSNATLINPDRLKQAKLLVEKAIKEKKIFTIHGPYSVIRSCLRSRGWVERKLPKTEKASRKREKVPDGEAEDYEADGSGHYDEDETSDEEEETGNDADTYNLMSRLVRNEIPYFIWTTRRDSVDCRFLRKDQMTNHYAKAGSFTTKVGLCINLRNLHWFDDADPDTFFPRCYRLGAEDEKQSFIEDFWLTAARSIMKLVARWGTASPEVEIKSSCSFKEMRKSARKRGGCVPAQIITTALKACESYLNSLEHRDIDTELTTNSITADSSWEEFLSYYYQIIHDGATIENSDVYSTQCRDILKKLEAVNPQLNIEGRRNIWIVKPGAKSRGRGIMCMDRLEEILKLVNCDPMIVRDGKWVVQKYIEHPLLIYGTKFDIRQWFLVTDWNPLTIWFYQDCYLRFSSQPFSLENLDTSIHLCNNSIQKHYENSQTRHPQVPVDNMWTSEQFQEHLQKMGAGNVWTEVMVPGMKAAIIHAMQSTQDVVEFRKNSFELYGADFMYGENFQPWLIEINASPTMAQSTPVTTRLCGNVQEDTLRVVIDRKHDRNCDVGAFELIYKQAAVDVPQYVGINLQVEGSTVKKPRPPVQRHSNGIINMDISQQVKQKPTSIIQTKGIAGNTQLKTQVTAGASSTLRMSRGTRNPYTLNRPKTTATGKENKANAYIKIGYDTVVVPRLPRSLAAELKAEKSLTNYIKFPNSGVTAVPQRLFTAPKLSRSEKLLPLKNSVKLQLGRVADLKVTSVDFGELQMIKNVTRAGSIHQCRMPCLLSKGPVSLSLQAMCICSKSSRHPNKTIRLQLSKGTKFSKFSVDEPLSTQGTAMYTNLLI</sequence>
<dbReference type="GeneTree" id="ENSGT00940000154857"/>
<evidence type="ECO:0000313" key="10">
    <source>
        <dbReference type="Ensembl" id="ENSLLEP00000035103.1"/>
    </source>
</evidence>
<dbReference type="SUPFAM" id="SSF56059">
    <property type="entry name" value="Glutathione synthetase ATP-binding domain-like"/>
    <property type="match status" value="1"/>
</dbReference>
<keyword evidence="5" id="KW-0067">ATP-binding</keyword>
<evidence type="ECO:0000313" key="11">
    <source>
        <dbReference type="Proteomes" id="UP000694569"/>
    </source>
</evidence>
<gene>
    <name evidence="10" type="primary">TTLL3</name>
</gene>